<dbReference type="Gene3D" id="3.10.10.10">
    <property type="entry name" value="HIV Type 1 Reverse Transcriptase, subunit A, domain 1"/>
    <property type="match status" value="1"/>
</dbReference>
<organism evidence="1 2">
    <name type="scientific">Rhinolophus ferrumequinum</name>
    <name type="common">Greater horseshoe bat</name>
    <dbReference type="NCBI Taxonomy" id="59479"/>
    <lineage>
        <taxon>Eukaryota</taxon>
        <taxon>Metazoa</taxon>
        <taxon>Chordata</taxon>
        <taxon>Craniata</taxon>
        <taxon>Vertebrata</taxon>
        <taxon>Euteleostomi</taxon>
        <taxon>Mammalia</taxon>
        <taxon>Eutheria</taxon>
        <taxon>Laurasiatheria</taxon>
        <taxon>Chiroptera</taxon>
        <taxon>Yinpterochiroptera</taxon>
        <taxon>Rhinolophoidea</taxon>
        <taxon>Rhinolophidae</taxon>
        <taxon>Rhinolophinae</taxon>
        <taxon>Rhinolophus</taxon>
    </lineage>
</organism>
<dbReference type="SUPFAM" id="SSF56672">
    <property type="entry name" value="DNA/RNA polymerases"/>
    <property type="match status" value="1"/>
</dbReference>
<proteinExistence type="predicted"/>
<dbReference type="PANTHER" id="PTHR33064">
    <property type="entry name" value="POL PROTEIN"/>
    <property type="match status" value="1"/>
</dbReference>
<dbReference type="InterPro" id="IPR043502">
    <property type="entry name" value="DNA/RNA_pol_sf"/>
</dbReference>
<reference evidence="1 2" key="1">
    <citation type="journal article" date="2020" name="Nature">
        <title>Six reference-quality genomes reveal evolution of bat adaptations.</title>
        <authorList>
            <person name="Jebb D."/>
            <person name="Huang Z."/>
            <person name="Pippel M."/>
            <person name="Hughes G.M."/>
            <person name="Lavrichenko K."/>
            <person name="Devanna P."/>
            <person name="Winkler S."/>
            <person name="Jermiin L.S."/>
            <person name="Skirmuntt E.C."/>
            <person name="Katzourakis A."/>
            <person name="Burkitt-Gray L."/>
            <person name="Ray D.A."/>
            <person name="Sullivan K.A.M."/>
            <person name="Roscito J.G."/>
            <person name="Kirilenko B.M."/>
            <person name="Davalos L.M."/>
            <person name="Corthals A.P."/>
            <person name="Power M.L."/>
            <person name="Jones G."/>
            <person name="Ransome R.D."/>
            <person name="Dechmann D.K.N."/>
            <person name="Locatelli A.G."/>
            <person name="Puechmaille S.J."/>
            <person name="Fedrigo O."/>
            <person name="Jarvis E.D."/>
            <person name="Hiller M."/>
            <person name="Vernes S.C."/>
            <person name="Myers E.W."/>
            <person name="Teeling E.C."/>
        </authorList>
    </citation>
    <scope>NUCLEOTIDE SEQUENCE [LARGE SCALE GENOMIC DNA]</scope>
    <source>
        <strain evidence="1">MRhiFer1</strain>
        <tissue evidence="1">Lung</tissue>
    </source>
</reference>
<gene>
    <name evidence="1" type="ORF">mRhiFer1_007874</name>
</gene>
<evidence type="ECO:0000313" key="2">
    <source>
        <dbReference type="Proteomes" id="UP000585614"/>
    </source>
</evidence>
<evidence type="ECO:0000313" key="1">
    <source>
        <dbReference type="EMBL" id="KAF6390300.1"/>
    </source>
</evidence>
<name>A0A7J8AW03_RHIFE</name>
<comment type="caution">
    <text evidence="1">The sequence shown here is derived from an EMBL/GenBank/DDBJ whole genome shotgun (WGS) entry which is preliminary data.</text>
</comment>
<protein>
    <submittedName>
        <fullName evidence="1">Uncharacterized protein</fullName>
    </submittedName>
</protein>
<dbReference type="Proteomes" id="UP000585614">
    <property type="component" value="Unassembled WGS sequence"/>
</dbReference>
<dbReference type="AlphaFoldDB" id="A0A7J8AW03"/>
<dbReference type="InterPro" id="IPR051320">
    <property type="entry name" value="Viral_Replic_Matur_Polypro"/>
</dbReference>
<dbReference type="EMBL" id="JACAGC010000001">
    <property type="protein sequence ID" value="KAF6390300.1"/>
    <property type="molecule type" value="Genomic_DNA"/>
</dbReference>
<dbReference type="PANTHER" id="PTHR33064:SF29">
    <property type="entry name" value="PEPTIDASE A2 DOMAIN-CONTAINING PROTEIN-RELATED"/>
    <property type="match status" value="1"/>
</dbReference>
<accession>A0A7J8AW03</accession>
<sequence>MYVSPVLEYILWVDVIHGLSLQTSVGEFCLWILVVKAVTRGHAHHPLQVLQQPWRVVMVRQYRLPGGQEGIGRTMLELEKVHIVRLMHSPFNSPVWPVKKSDGTWQMTVDYRELNEVTPPLHAAVPSIHDLMDHLTVLLRMYHYVVDMANPFFSIDIALECQEQFAFT</sequence>